<protein>
    <submittedName>
        <fullName evidence="2">Uncharacterized protein</fullName>
    </submittedName>
</protein>
<feature type="compositionally biased region" description="Polar residues" evidence="1">
    <location>
        <begin position="310"/>
        <end position="326"/>
    </location>
</feature>
<name>A0ABD3RG88_9STRA</name>
<dbReference type="EMBL" id="JALLPB020000266">
    <property type="protein sequence ID" value="KAL3811357.1"/>
    <property type="molecule type" value="Genomic_DNA"/>
</dbReference>
<evidence type="ECO:0000256" key="1">
    <source>
        <dbReference type="SAM" id="MobiDB-lite"/>
    </source>
</evidence>
<evidence type="ECO:0000313" key="3">
    <source>
        <dbReference type="Proteomes" id="UP001530377"/>
    </source>
</evidence>
<organism evidence="2 3">
    <name type="scientific">Cyclostephanos tholiformis</name>
    <dbReference type="NCBI Taxonomy" id="382380"/>
    <lineage>
        <taxon>Eukaryota</taxon>
        <taxon>Sar</taxon>
        <taxon>Stramenopiles</taxon>
        <taxon>Ochrophyta</taxon>
        <taxon>Bacillariophyta</taxon>
        <taxon>Coscinodiscophyceae</taxon>
        <taxon>Thalassiosirophycidae</taxon>
        <taxon>Stephanodiscales</taxon>
        <taxon>Stephanodiscaceae</taxon>
        <taxon>Cyclostephanos</taxon>
    </lineage>
</organism>
<gene>
    <name evidence="2" type="ORF">ACHAXA_000773</name>
</gene>
<feature type="region of interest" description="Disordered" evidence="1">
    <location>
        <begin position="304"/>
        <end position="417"/>
    </location>
</feature>
<accession>A0ABD3RG88</accession>
<proteinExistence type="predicted"/>
<comment type="caution">
    <text evidence="2">The sequence shown here is derived from an EMBL/GenBank/DDBJ whole genome shotgun (WGS) entry which is preliminary data.</text>
</comment>
<feature type="compositionally biased region" description="Low complexity" evidence="1">
    <location>
        <begin position="360"/>
        <end position="372"/>
    </location>
</feature>
<keyword evidence="3" id="KW-1185">Reference proteome</keyword>
<evidence type="ECO:0000313" key="2">
    <source>
        <dbReference type="EMBL" id="KAL3811357.1"/>
    </source>
</evidence>
<sequence>KTTRGGAAGRYDRHRPVSLHSAMAYLLNRRDPTATESAQLKKQLMNPIAPPSIFIALFAITVGLRSAHCDAAVEDNAASLINFAKQKAPVQQGYTLHRLQQKEKVVCSCSPQSYTFQIILDKDCSTSTLSVDDANGISDLSCQISSLTEDVRRVRLVNDLLSQVQNILPTTMQLPNDRRSPTQISNMTVAFISSVLFIEFDTSGTLNLINEDPTYFADSNITEGMMFTYPSISQSLNTSLGLDEQLQYVPGGGGLFMFASNKEGEVILSNRVVWEFSGACDVAVEIEGKNLGWIGFEETSPAKPEFCPVSISSPPTITMGTRTPSTLAPPPPSDSSNQSTAPSLVPVAEFPTSVTKSPISKSSKQTTAKSSKLFGHSKSSKNDEKSTESESSTKKKGTTMSLQAKHAKRLFSKKKPY</sequence>
<feature type="non-terminal residue" evidence="2">
    <location>
        <position position="1"/>
    </location>
</feature>
<reference evidence="2 3" key="1">
    <citation type="submission" date="2024-10" db="EMBL/GenBank/DDBJ databases">
        <title>Updated reference genomes for cyclostephanoid diatoms.</title>
        <authorList>
            <person name="Roberts W.R."/>
            <person name="Alverson A.J."/>
        </authorList>
    </citation>
    <scope>NUCLEOTIDE SEQUENCE [LARGE SCALE GENOMIC DNA]</scope>
    <source>
        <strain evidence="2 3">AJA228-03</strain>
    </source>
</reference>
<dbReference type="AlphaFoldDB" id="A0ABD3RG88"/>
<feature type="compositionally biased region" description="Basic residues" evidence="1">
    <location>
        <begin position="405"/>
        <end position="417"/>
    </location>
</feature>
<feature type="compositionally biased region" description="Basic and acidic residues" evidence="1">
    <location>
        <begin position="380"/>
        <end position="393"/>
    </location>
</feature>
<dbReference type="Proteomes" id="UP001530377">
    <property type="component" value="Unassembled WGS sequence"/>
</dbReference>